<name>A0ABT2M7B2_9MYCO</name>
<dbReference type="InterPro" id="IPR000073">
    <property type="entry name" value="AB_hydrolase_1"/>
</dbReference>
<evidence type="ECO:0000313" key="4">
    <source>
        <dbReference type="Proteomes" id="UP001206639"/>
    </source>
</evidence>
<dbReference type="InterPro" id="IPR050266">
    <property type="entry name" value="AB_hydrolase_sf"/>
</dbReference>
<dbReference type="SUPFAM" id="SSF53474">
    <property type="entry name" value="alpha/beta-Hydrolases"/>
    <property type="match status" value="1"/>
</dbReference>
<keyword evidence="1 3" id="KW-0378">Hydrolase</keyword>
<keyword evidence="4" id="KW-1185">Reference proteome</keyword>
<evidence type="ECO:0000313" key="3">
    <source>
        <dbReference type="EMBL" id="MCT7658158.1"/>
    </source>
</evidence>
<protein>
    <submittedName>
        <fullName evidence="3">Alpha/beta fold hydrolase</fullName>
    </submittedName>
</protein>
<organism evidence="3 4">
    <name type="scientific">Mycobacterium deserti</name>
    <dbReference type="NCBI Taxonomy" id="2978347"/>
    <lineage>
        <taxon>Bacteria</taxon>
        <taxon>Bacillati</taxon>
        <taxon>Actinomycetota</taxon>
        <taxon>Actinomycetes</taxon>
        <taxon>Mycobacteriales</taxon>
        <taxon>Mycobacteriaceae</taxon>
        <taxon>Mycobacterium</taxon>
    </lineage>
</organism>
<dbReference type="InterPro" id="IPR029058">
    <property type="entry name" value="AB_hydrolase_fold"/>
</dbReference>
<comment type="caution">
    <text evidence="3">The sequence shown here is derived from an EMBL/GenBank/DDBJ whole genome shotgun (WGS) entry which is preliminary data.</text>
</comment>
<proteinExistence type="predicted"/>
<accession>A0ABT2M7B2</accession>
<dbReference type="Gene3D" id="3.40.50.1820">
    <property type="entry name" value="alpha/beta hydrolase"/>
    <property type="match status" value="1"/>
</dbReference>
<evidence type="ECO:0000259" key="2">
    <source>
        <dbReference type="Pfam" id="PF12697"/>
    </source>
</evidence>
<dbReference type="Pfam" id="PF12697">
    <property type="entry name" value="Abhydrolase_6"/>
    <property type="match status" value="1"/>
</dbReference>
<gene>
    <name evidence="3" type="ORF">N4S67_06955</name>
</gene>
<evidence type="ECO:0000256" key="1">
    <source>
        <dbReference type="ARBA" id="ARBA00022801"/>
    </source>
</evidence>
<dbReference type="Proteomes" id="UP001206639">
    <property type="component" value="Unassembled WGS sequence"/>
</dbReference>
<dbReference type="PANTHER" id="PTHR43798:SF31">
    <property type="entry name" value="AB HYDROLASE SUPERFAMILY PROTEIN YCLE"/>
    <property type="match status" value="1"/>
</dbReference>
<reference evidence="4" key="1">
    <citation type="submission" date="2023-07" db="EMBL/GenBank/DDBJ databases">
        <authorList>
            <person name="Deng Y."/>
            <person name="Zhang Y.-Q."/>
        </authorList>
    </citation>
    <scope>NUCLEOTIDE SEQUENCE [LARGE SCALE GENOMIC DNA]</scope>
    <source>
        <strain evidence="4">CPCC 205710</strain>
    </source>
</reference>
<sequence>MKPIYRSAAGQRAVETNYRDILDRWPVPALQRTVDTAQGETFVLSCGPEDAPPTVLLHGAGTNSAMWMDDAVAWSQSRRLHLVDVIGEPGLSAPSRPALRSDAYARWLCDVLDSLAITRAAFVGASLGGWLAVNLASHHPARVERLALQAPGGIGRQKYGAVIASLLLMPFGDRGRRSALRIALGPQPVTGPFAEYMLLIQKHYRPRRDALPRFTDAQLRALTMPMLIVAGANDRMLDSRDTVRRIVRARPEAAVELIPDCGHAPRSDDAIRAFLGVTATPTGAESSP</sequence>
<dbReference type="GO" id="GO:0016787">
    <property type="term" value="F:hydrolase activity"/>
    <property type="evidence" value="ECO:0007669"/>
    <property type="project" value="UniProtKB-KW"/>
</dbReference>
<dbReference type="EMBL" id="JAODWD010000002">
    <property type="protein sequence ID" value="MCT7658158.1"/>
    <property type="molecule type" value="Genomic_DNA"/>
</dbReference>
<dbReference type="RefSeq" id="WP_260992232.1">
    <property type="nucleotide sequence ID" value="NZ_JAODWD010000002.1"/>
</dbReference>
<feature type="domain" description="AB hydrolase-1" evidence="2">
    <location>
        <begin position="55"/>
        <end position="273"/>
    </location>
</feature>
<dbReference type="PANTHER" id="PTHR43798">
    <property type="entry name" value="MONOACYLGLYCEROL LIPASE"/>
    <property type="match status" value="1"/>
</dbReference>